<dbReference type="InterPro" id="IPR036693">
    <property type="entry name" value="TF_LuxR_autoind-bd_dom_sf"/>
</dbReference>
<organism evidence="5 6">
    <name type="scientific">Sphingobium fuliginis ATCC 27551</name>
    <dbReference type="NCBI Taxonomy" id="1208342"/>
    <lineage>
        <taxon>Bacteria</taxon>
        <taxon>Pseudomonadati</taxon>
        <taxon>Pseudomonadota</taxon>
        <taxon>Alphaproteobacteria</taxon>
        <taxon>Sphingomonadales</taxon>
        <taxon>Sphingomonadaceae</taxon>
        <taxon>Sphingobium</taxon>
    </lineage>
</organism>
<dbReference type="Proteomes" id="UP000311469">
    <property type="component" value="Chromosome cSF1"/>
</dbReference>
<dbReference type="PANTHER" id="PTHR44688">
    <property type="entry name" value="DNA-BINDING TRANSCRIPTIONAL ACTIVATOR DEVR_DOSR"/>
    <property type="match status" value="1"/>
</dbReference>
<dbReference type="SMART" id="SM00421">
    <property type="entry name" value="HTH_LUXR"/>
    <property type="match status" value="1"/>
</dbReference>
<dbReference type="Gene3D" id="3.30.450.80">
    <property type="entry name" value="Transcription factor LuxR-like, autoinducer-binding domain"/>
    <property type="match status" value="1"/>
</dbReference>
<keyword evidence="2" id="KW-0238">DNA-binding</keyword>
<accession>A0A5B8CCH5</accession>
<name>A0A5B8CCH5_SPHSA</name>
<evidence type="ECO:0000313" key="6">
    <source>
        <dbReference type="Proteomes" id="UP000311469"/>
    </source>
</evidence>
<gene>
    <name evidence="5" type="ORF">FIL70_08410</name>
</gene>
<dbReference type="PANTHER" id="PTHR44688:SF16">
    <property type="entry name" value="DNA-BINDING TRANSCRIPTIONAL ACTIVATOR DEVR_DOSR"/>
    <property type="match status" value="1"/>
</dbReference>
<dbReference type="InterPro" id="IPR005143">
    <property type="entry name" value="TF_LuxR_autoind-bd_dom"/>
</dbReference>
<sequence>MGLHRLIETHSDLAQRCATAADLFAVTRDAAQEIGFEKLALVHNLWFRCPGGGLIRMDNFGEWGEIFIARKYYLIDPVLLACQRTNTAFSWLELAGLLPRITPEQCALFSEAARHRLRIGFSLPVGVMGEPVGCCSFAIDAPELPSRKRCRATAMIAAEAFREARRLHGFPARAAQIPHLSPRRHEVLQLVALGKSDPEIAIILGIGEPTVRSYMTDLRRLFDVYSRTQLATAALRFGLVAFEDAIPAS</sequence>
<dbReference type="PROSITE" id="PS50043">
    <property type="entry name" value="HTH_LUXR_2"/>
    <property type="match status" value="1"/>
</dbReference>
<dbReference type="CDD" id="cd06170">
    <property type="entry name" value="LuxR_C_like"/>
    <property type="match status" value="1"/>
</dbReference>
<dbReference type="InterPro" id="IPR000792">
    <property type="entry name" value="Tscrpt_reg_LuxR_C"/>
</dbReference>
<dbReference type="Gene3D" id="1.10.10.10">
    <property type="entry name" value="Winged helix-like DNA-binding domain superfamily/Winged helix DNA-binding domain"/>
    <property type="match status" value="1"/>
</dbReference>
<proteinExistence type="predicted"/>
<dbReference type="PRINTS" id="PR00038">
    <property type="entry name" value="HTHLUXR"/>
</dbReference>
<evidence type="ECO:0000313" key="5">
    <source>
        <dbReference type="EMBL" id="QDC37238.1"/>
    </source>
</evidence>
<reference evidence="5 6" key="1">
    <citation type="submission" date="2019-06" db="EMBL/GenBank/DDBJ databases">
        <title>Genome organization and adaptive potential of archetypical organophosphate degarding Sphingobium fuliginis ATCC 27551.</title>
        <authorList>
            <person name="Sarwar A."/>
            <person name="Parthasarathy S."/>
            <person name="Singh C."/>
            <person name="Siddavattam D."/>
        </authorList>
    </citation>
    <scope>NUCLEOTIDE SEQUENCE [LARGE SCALE GENOMIC DNA]</scope>
    <source>
        <strain evidence="5 6">ATCC 27551</strain>
    </source>
</reference>
<dbReference type="AlphaFoldDB" id="A0A5B8CCH5"/>
<evidence type="ECO:0000259" key="4">
    <source>
        <dbReference type="PROSITE" id="PS50043"/>
    </source>
</evidence>
<evidence type="ECO:0000256" key="2">
    <source>
        <dbReference type="ARBA" id="ARBA00023125"/>
    </source>
</evidence>
<dbReference type="Pfam" id="PF00196">
    <property type="entry name" value="GerE"/>
    <property type="match status" value="1"/>
</dbReference>
<dbReference type="Pfam" id="PF03472">
    <property type="entry name" value="Autoind_bind"/>
    <property type="match status" value="1"/>
</dbReference>
<evidence type="ECO:0000256" key="1">
    <source>
        <dbReference type="ARBA" id="ARBA00023015"/>
    </source>
</evidence>
<evidence type="ECO:0000256" key="3">
    <source>
        <dbReference type="ARBA" id="ARBA00023163"/>
    </source>
</evidence>
<dbReference type="InterPro" id="IPR036388">
    <property type="entry name" value="WH-like_DNA-bd_sf"/>
</dbReference>
<dbReference type="SUPFAM" id="SSF46894">
    <property type="entry name" value="C-terminal effector domain of the bipartite response regulators"/>
    <property type="match status" value="1"/>
</dbReference>
<dbReference type="InterPro" id="IPR016032">
    <property type="entry name" value="Sig_transdc_resp-reg_C-effctor"/>
</dbReference>
<keyword evidence="3" id="KW-0804">Transcription</keyword>
<dbReference type="EMBL" id="CP041016">
    <property type="protein sequence ID" value="QDC37238.1"/>
    <property type="molecule type" value="Genomic_DNA"/>
</dbReference>
<feature type="domain" description="HTH luxR-type" evidence="4">
    <location>
        <begin position="173"/>
        <end position="238"/>
    </location>
</feature>
<dbReference type="GO" id="GO:0006355">
    <property type="term" value="P:regulation of DNA-templated transcription"/>
    <property type="evidence" value="ECO:0007669"/>
    <property type="project" value="InterPro"/>
</dbReference>
<dbReference type="SUPFAM" id="SSF75516">
    <property type="entry name" value="Pheromone-binding domain of LuxR-like quorum-sensing transcription factors"/>
    <property type="match status" value="1"/>
</dbReference>
<dbReference type="KEGG" id="sufl:FIL70_08410"/>
<keyword evidence="1" id="KW-0805">Transcription regulation</keyword>
<dbReference type="GO" id="GO:0003677">
    <property type="term" value="F:DNA binding"/>
    <property type="evidence" value="ECO:0007669"/>
    <property type="project" value="UniProtKB-KW"/>
</dbReference>
<protein>
    <recommendedName>
        <fullName evidence="4">HTH luxR-type domain-containing protein</fullName>
    </recommendedName>
</protein>